<proteinExistence type="predicted"/>
<dbReference type="Proteomes" id="UP000321518">
    <property type="component" value="Unassembled WGS sequence"/>
</dbReference>
<dbReference type="OrthoDB" id="1708389at2759"/>
<keyword evidence="2" id="KW-1133">Transmembrane helix</keyword>
<dbReference type="PANTHER" id="PTHR37402:SF1">
    <property type="entry name" value="GRAM DOMAIN-CONTAINING PROTEIN 4"/>
    <property type="match status" value="1"/>
</dbReference>
<protein>
    <submittedName>
        <fullName evidence="3">Uncharacterized protein</fullName>
    </submittedName>
</protein>
<evidence type="ECO:0000313" key="4">
    <source>
        <dbReference type="Proteomes" id="UP000321518"/>
    </source>
</evidence>
<reference evidence="3 4" key="1">
    <citation type="submission" date="2019-07" db="EMBL/GenBank/DDBJ databases">
        <title>Rhodotorula toruloides NBRC10032 genome sequencing.</title>
        <authorList>
            <person name="Shida Y."/>
            <person name="Takaku H."/>
            <person name="Ogasawara W."/>
            <person name="Mori K."/>
        </authorList>
    </citation>
    <scope>NUCLEOTIDE SEQUENCE [LARGE SCALE GENOMIC DNA]</scope>
    <source>
        <strain evidence="3 4">NBRC10032</strain>
    </source>
</reference>
<evidence type="ECO:0000256" key="1">
    <source>
        <dbReference type="SAM" id="MobiDB-lite"/>
    </source>
</evidence>
<feature type="transmembrane region" description="Helical" evidence="2">
    <location>
        <begin position="132"/>
        <end position="154"/>
    </location>
</feature>
<dbReference type="InterPro" id="IPR037847">
    <property type="entry name" value="GRAMDC4"/>
</dbReference>
<feature type="compositionally biased region" description="Low complexity" evidence="1">
    <location>
        <begin position="262"/>
        <end position="280"/>
    </location>
</feature>
<dbReference type="EMBL" id="BJWK01000006">
    <property type="protein sequence ID" value="GEM08627.1"/>
    <property type="molecule type" value="Genomic_DNA"/>
</dbReference>
<name>A0A511KE21_RHOTO</name>
<accession>A0A511KE21</accession>
<dbReference type="PANTHER" id="PTHR37402">
    <property type="entry name" value="GRAM DOMAIN-CONTAINING PROTEIN 4"/>
    <property type="match status" value="1"/>
</dbReference>
<evidence type="ECO:0000313" key="3">
    <source>
        <dbReference type="EMBL" id="GEM08627.1"/>
    </source>
</evidence>
<keyword evidence="2" id="KW-0472">Membrane</keyword>
<gene>
    <name evidence="3" type="ORF">Rt10032_c06g2644</name>
</gene>
<comment type="caution">
    <text evidence="3">The sequence shown here is derived from an EMBL/GenBank/DDBJ whole genome shotgun (WGS) entry which is preliminary data.</text>
</comment>
<organism evidence="3 4">
    <name type="scientific">Rhodotorula toruloides</name>
    <name type="common">Yeast</name>
    <name type="synonym">Rhodosporidium toruloides</name>
    <dbReference type="NCBI Taxonomy" id="5286"/>
    <lineage>
        <taxon>Eukaryota</taxon>
        <taxon>Fungi</taxon>
        <taxon>Dikarya</taxon>
        <taxon>Basidiomycota</taxon>
        <taxon>Pucciniomycotina</taxon>
        <taxon>Microbotryomycetes</taxon>
        <taxon>Sporidiobolales</taxon>
        <taxon>Sporidiobolaceae</taxon>
        <taxon>Rhodotorula</taxon>
    </lineage>
</organism>
<keyword evidence="2" id="KW-0812">Transmembrane</keyword>
<evidence type="ECO:0000256" key="2">
    <source>
        <dbReference type="SAM" id="Phobius"/>
    </source>
</evidence>
<feature type="region of interest" description="Disordered" evidence="1">
    <location>
        <begin position="243"/>
        <end position="280"/>
    </location>
</feature>
<sequence>MTAAETKLAELEDLEIQDLLQRVGDYLRDVQVAGLDAETVEYPELEAYRKEEGGVVDWISYGVAYASCLVHNNFPAGLTSPPRPDSFSFRWYQGELERLYVLCPPPVIQRVLFGSLGKLWRWEDPRRTGTWAAAYLLLWFHDLILFFPFAFLLYHLLTVRFFPPTTDELIRRITERRNRVKDATELGKQLKSSSVFGMAGQGVKGLWADVRGRLSRDDDEEEEKSIATCLGAGLMLGGGIAASGGMSSSPSDTFERLRSRSRASSCASLPTTACPTPPATSTLARGLGASAAVFSAPSTPTATQLPSLQPPLPQRIDVTDPSYDPARAKGGEEGDGTVSLYRLVRNLTAITGPHVLMWMDELADLLEMVKKHVLILHPLHPATVPVITRLSAVCLVLLLTPTWLIYKTLWLWLGIEVFVLWRLRELYPSCRRATLPYWLLLHGAPTDVEYALWSLKGRGTPLKGSKTIKKGNKVKDGRLRALSEVVKKGGKKALSRSGSETSLVALGKEEEVLGSFFALHDSKPGTLSLTSSAMHFIPFLRLRRFDKLASRISRRSKHSLEPDETADTVSIADSASIASSTVTGSTVSTREGCITILVDEVAGVGKETRMMALNGLLVTAKDGRTWRFTSVARRDDAFNKILSLSSTNWKPL</sequence>
<dbReference type="GO" id="GO:0006915">
    <property type="term" value="P:apoptotic process"/>
    <property type="evidence" value="ECO:0007669"/>
    <property type="project" value="InterPro"/>
</dbReference>
<dbReference type="AlphaFoldDB" id="A0A511KE21"/>